<feature type="domain" description="Tf2-1-like SH3-like" evidence="3">
    <location>
        <begin position="402"/>
        <end position="464"/>
    </location>
</feature>
<dbReference type="InterPro" id="IPR056924">
    <property type="entry name" value="SH3_Tf2-1"/>
</dbReference>
<evidence type="ECO:0000256" key="2">
    <source>
        <dbReference type="SAM" id="MobiDB-lite"/>
    </source>
</evidence>
<sequence length="483" mass="55639">MVNNDDGSNRSNDTDQGVAALWTTDHAMERVLQEIQRSIAELRMGNNRTVKQAHGVAVKMSTYKMRERTQVRGHNGPSSYDYKMKIDLHSFNGHLHIEDFLDWIVNVEHFFDYMEVLEEKKVKLVAYKLKGGASAWWEQVQCNRHRQEAVNLASKVEMQLKRPSRSTNRPNSNTTCDKGKQLSIQRSQQHKQDNTIDLGEVSTKDHAMQGAPSKDNTYSFWWHDKKIVLMPVSGDEIPKASQMGGQSFLMVTKKEFVEYLKEANERQQNRVADALSRRAALLITLKSEITTFESLKELYVTDEDFKQVLEKCRLKHAAGDFHIHDGYLFHARGLGGCGYRTAETTLDLVSLPKLLGYSVAADNMVERIKTIHIEVKENLEQANRRYKAAADMHRRVKTFEEGELVMAHLRKNWFPVGTYNKLQNKKYEPFRILKKINNNAYVLELPSDMNISSTFNVADLYKYHPPDEPLYLQKALEAEPLSK</sequence>
<feature type="region of interest" description="Disordered" evidence="2">
    <location>
        <begin position="159"/>
        <end position="193"/>
    </location>
</feature>
<protein>
    <recommendedName>
        <fullName evidence="3">Tf2-1-like SH3-like domain-containing protein</fullName>
    </recommendedName>
</protein>
<name>A0ABQ8HM13_9ROSI</name>
<reference evidence="4 5" key="1">
    <citation type="submission" date="2021-02" db="EMBL/GenBank/DDBJ databases">
        <title>Plant Genome Project.</title>
        <authorList>
            <person name="Zhang R.-G."/>
        </authorList>
    </citation>
    <scope>NUCLEOTIDE SEQUENCE [LARGE SCALE GENOMIC DNA]</scope>
    <source>
        <tissue evidence="4">Leaves</tissue>
    </source>
</reference>
<keyword evidence="5" id="KW-1185">Reference proteome</keyword>
<evidence type="ECO:0000256" key="1">
    <source>
        <dbReference type="SAM" id="Coils"/>
    </source>
</evidence>
<organism evidence="4 5">
    <name type="scientific">Xanthoceras sorbifolium</name>
    <dbReference type="NCBI Taxonomy" id="99658"/>
    <lineage>
        <taxon>Eukaryota</taxon>
        <taxon>Viridiplantae</taxon>
        <taxon>Streptophyta</taxon>
        <taxon>Embryophyta</taxon>
        <taxon>Tracheophyta</taxon>
        <taxon>Spermatophyta</taxon>
        <taxon>Magnoliopsida</taxon>
        <taxon>eudicotyledons</taxon>
        <taxon>Gunneridae</taxon>
        <taxon>Pentapetalae</taxon>
        <taxon>rosids</taxon>
        <taxon>malvids</taxon>
        <taxon>Sapindales</taxon>
        <taxon>Sapindaceae</taxon>
        <taxon>Xanthoceroideae</taxon>
        <taxon>Xanthoceras</taxon>
    </lineage>
</organism>
<dbReference type="Proteomes" id="UP000827721">
    <property type="component" value="Unassembled WGS sequence"/>
</dbReference>
<accession>A0ABQ8HM13</accession>
<keyword evidence="1" id="KW-0175">Coiled coil</keyword>
<evidence type="ECO:0000313" key="5">
    <source>
        <dbReference type="Proteomes" id="UP000827721"/>
    </source>
</evidence>
<proteinExistence type="predicted"/>
<evidence type="ECO:0000259" key="3">
    <source>
        <dbReference type="Pfam" id="PF24626"/>
    </source>
</evidence>
<comment type="caution">
    <text evidence="4">The sequence shown here is derived from an EMBL/GenBank/DDBJ whole genome shotgun (WGS) entry which is preliminary data.</text>
</comment>
<feature type="coiled-coil region" evidence="1">
    <location>
        <begin position="365"/>
        <end position="396"/>
    </location>
</feature>
<dbReference type="PANTHER" id="PTHR35046">
    <property type="entry name" value="ZINC KNUCKLE (CCHC-TYPE) FAMILY PROTEIN"/>
    <property type="match status" value="1"/>
</dbReference>
<evidence type="ECO:0000313" key="4">
    <source>
        <dbReference type="EMBL" id="KAH7565398.1"/>
    </source>
</evidence>
<feature type="compositionally biased region" description="Polar residues" evidence="2">
    <location>
        <begin position="165"/>
        <end position="187"/>
    </location>
</feature>
<dbReference type="Pfam" id="PF24626">
    <property type="entry name" value="SH3_Tf2-1"/>
    <property type="match status" value="1"/>
</dbReference>
<gene>
    <name evidence="4" type="ORF">JRO89_XS09G0201500</name>
</gene>
<dbReference type="EMBL" id="JAFEMO010000009">
    <property type="protein sequence ID" value="KAH7565398.1"/>
    <property type="molecule type" value="Genomic_DNA"/>
</dbReference>
<dbReference type="PANTHER" id="PTHR35046:SF26">
    <property type="entry name" value="RNA-DIRECTED DNA POLYMERASE"/>
    <property type="match status" value="1"/>
</dbReference>